<evidence type="ECO:0000313" key="3">
    <source>
        <dbReference type="Proteomes" id="UP001216638"/>
    </source>
</evidence>
<organism evidence="2 3">
    <name type="scientific">Malassezia brasiliensis</name>
    <dbReference type="NCBI Taxonomy" id="1821822"/>
    <lineage>
        <taxon>Eukaryota</taxon>
        <taxon>Fungi</taxon>
        <taxon>Dikarya</taxon>
        <taxon>Basidiomycota</taxon>
        <taxon>Ustilaginomycotina</taxon>
        <taxon>Malasseziomycetes</taxon>
        <taxon>Malasseziales</taxon>
        <taxon>Malasseziaceae</taxon>
        <taxon>Malassezia</taxon>
    </lineage>
</organism>
<keyword evidence="1" id="KW-0732">Signal</keyword>
<protein>
    <submittedName>
        <fullName evidence="2">Uncharacterized protein</fullName>
    </submittedName>
</protein>
<feature type="signal peptide" evidence="1">
    <location>
        <begin position="1"/>
        <end position="16"/>
    </location>
</feature>
<evidence type="ECO:0000313" key="2">
    <source>
        <dbReference type="EMBL" id="WFC94902.1"/>
    </source>
</evidence>
<keyword evidence="3" id="KW-1185">Reference proteome</keyword>
<feature type="chain" id="PRO_5042161655" evidence="1">
    <location>
        <begin position="17"/>
        <end position="245"/>
    </location>
</feature>
<gene>
    <name evidence="2" type="ORF">MBRA1_001540</name>
</gene>
<dbReference type="Proteomes" id="UP001216638">
    <property type="component" value="Chromosome 2"/>
</dbReference>
<name>A0AAF0DT24_9BASI</name>
<accession>A0AAF0DT24</accession>
<sequence>MLRFLAWLRGAWVGDAAAPVREDLNPNGIEDGPPPLFNDVSPDEQAPDTPTHVWDRDPYAALQVQRFRELQRVLSDKGMPPELVRYILLLADETRMLSVTRAEIMVYTDDANECYLRTPPIPSKLRHHFLRRIVVDIDSHDQGWSSERNRSWLGTYQGSYTWWELTLERRNEQGEWEEVHRTHLTHNIHASREFRRHTLEFHADDSIASEAQPDDRLCLYARTQFAAWVNIVRYARISVWLDWDA</sequence>
<proteinExistence type="predicted"/>
<evidence type="ECO:0000256" key="1">
    <source>
        <dbReference type="SAM" id="SignalP"/>
    </source>
</evidence>
<dbReference type="EMBL" id="CP119952">
    <property type="protein sequence ID" value="WFC94902.1"/>
    <property type="molecule type" value="Genomic_DNA"/>
</dbReference>
<reference evidence="2" key="1">
    <citation type="submission" date="2023-03" db="EMBL/GenBank/DDBJ databases">
        <title>Mating type loci evolution in Malassezia.</title>
        <authorList>
            <person name="Coelho M.A."/>
        </authorList>
    </citation>
    <scope>NUCLEOTIDE SEQUENCE</scope>
    <source>
        <strain evidence="2">CBS 14135</strain>
    </source>
</reference>
<dbReference type="AlphaFoldDB" id="A0AAF0DT24"/>